<dbReference type="AlphaFoldDB" id="A0A0B2V6G6"/>
<proteinExistence type="predicted"/>
<organism evidence="1 2">
    <name type="scientific">Toxocara canis</name>
    <name type="common">Canine roundworm</name>
    <dbReference type="NCBI Taxonomy" id="6265"/>
    <lineage>
        <taxon>Eukaryota</taxon>
        <taxon>Metazoa</taxon>
        <taxon>Ecdysozoa</taxon>
        <taxon>Nematoda</taxon>
        <taxon>Chromadorea</taxon>
        <taxon>Rhabditida</taxon>
        <taxon>Spirurina</taxon>
        <taxon>Ascaridomorpha</taxon>
        <taxon>Ascaridoidea</taxon>
        <taxon>Toxocaridae</taxon>
        <taxon>Toxocara</taxon>
    </lineage>
</organism>
<sequence>MQEHICFADVNRLIIQAVADQELIHKKSLRSVIDNLPGGDTDQITGAADLQFVHELAPKNNVAEALVTEQLHRHEPRRSARVRFYMDHVSDVL</sequence>
<dbReference type="EMBL" id="JPKZ01002385">
    <property type="protein sequence ID" value="KHN77052.1"/>
    <property type="molecule type" value="Genomic_DNA"/>
</dbReference>
<reference evidence="1 2" key="1">
    <citation type="submission" date="2014-11" db="EMBL/GenBank/DDBJ databases">
        <title>Genetic blueprint of the zoonotic pathogen Toxocara canis.</title>
        <authorList>
            <person name="Zhu X.-Q."/>
            <person name="Korhonen P.K."/>
            <person name="Cai H."/>
            <person name="Young N.D."/>
            <person name="Nejsum P."/>
            <person name="von Samson-Himmelstjerna G."/>
            <person name="Boag P.R."/>
            <person name="Tan P."/>
            <person name="Li Q."/>
            <person name="Min J."/>
            <person name="Yang Y."/>
            <person name="Wang X."/>
            <person name="Fang X."/>
            <person name="Hall R.S."/>
            <person name="Hofmann A."/>
            <person name="Sternberg P.W."/>
            <person name="Jex A.R."/>
            <person name="Gasser R.B."/>
        </authorList>
    </citation>
    <scope>NUCLEOTIDE SEQUENCE [LARGE SCALE GENOMIC DNA]</scope>
    <source>
        <strain evidence="1">PN_DK_2014</strain>
    </source>
</reference>
<name>A0A0B2V6G6_TOXCA</name>
<protein>
    <submittedName>
        <fullName evidence="1">Uncharacterized protein</fullName>
    </submittedName>
</protein>
<gene>
    <name evidence="1" type="ORF">Tcan_10487</name>
</gene>
<evidence type="ECO:0000313" key="2">
    <source>
        <dbReference type="Proteomes" id="UP000031036"/>
    </source>
</evidence>
<keyword evidence="2" id="KW-1185">Reference proteome</keyword>
<evidence type="ECO:0000313" key="1">
    <source>
        <dbReference type="EMBL" id="KHN77052.1"/>
    </source>
</evidence>
<dbReference type="Proteomes" id="UP000031036">
    <property type="component" value="Unassembled WGS sequence"/>
</dbReference>
<accession>A0A0B2V6G6</accession>
<comment type="caution">
    <text evidence="1">The sequence shown here is derived from an EMBL/GenBank/DDBJ whole genome shotgun (WGS) entry which is preliminary data.</text>
</comment>